<name>A0A4D6MI79_VIGUN</name>
<dbReference type="AlphaFoldDB" id="A0A4D6MI79"/>
<dbReference type="Proteomes" id="UP000501690">
    <property type="component" value="Linkage Group LG7"/>
</dbReference>
<organism evidence="2 3">
    <name type="scientific">Vigna unguiculata</name>
    <name type="common">Cowpea</name>
    <dbReference type="NCBI Taxonomy" id="3917"/>
    <lineage>
        <taxon>Eukaryota</taxon>
        <taxon>Viridiplantae</taxon>
        <taxon>Streptophyta</taxon>
        <taxon>Embryophyta</taxon>
        <taxon>Tracheophyta</taxon>
        <taxon>Spermatophyta</taxon>
        <taxon>Magnoliopsida</taxon>
        <taxon>eudicotyledons</taxon>
        <taxon>Gunneridae</taxon>
        <taxon>Pentapetalae</taxon>
        <taxon>rosids</taxon>
        <taxon>fabids</taxon>
        <taxon>Fabales</taxon>
        <taxon>Fabaceae</taxon>
        <taxon>Papilionoideae</taxon>
        <taxon>50 kb inversion clade</taxon>
        <taxon>NPAAA clade</taxon>
        <taxon>indigoferoid/millettioid clade</taxon>
        <taxon>Phaseoleae</taxon>
        <taxon>Vigna</taxon>
    </lineage>
</organism>
<accession>A0A4D6MI79</accession>
<feature type="compositionally biased region" description="Basic and acidic residues" evidence="1">
    <location>
        <begin position="1"/>
        <end position="28"/>
    </location>
</feature>
<evidence type="ECO:0000256" key="1">
    <source>
        <dbReference type="SAM" id="MobiDB-lite"/>
    </source>
</evidence>
<feature type="compositionally biased region" description="Basic and acidic residues" evidence="1">
    <location>
        <begin position="63"/>
        <end position="72"/>
    </location>
</feature>
<feature type="compositionally biased region" description="Basic residues" evidence="1">
    <location>
        <begin position="36"/>
        <end position="49"/>
    </location>
</feature>
<sequence>MELQDMARTRETSTHRSDTSMQEEETHAESFAQSVVRRRPTTSAHRRHGHGEAGQVAPLPHHLVGDTKDVIQ</sequence>
<evidence type="ECO:0000313" key="2">
    <source>
        <dbReference type="EMBL" id="QCE00252.1"/>
    </source>
</evidence>
<keyword evidence="3" id="KW-1185">Reference proteome</keyword>
<evidence type="ECO:0000313" key="3">
    <source>
        <dbReference type="Proteomes" id="UP000501690"/>
    </source>
</evidence>
<reference evidence="2 3" key="1">
    <citation type="submission" date="2019-04" db="EMBL/GenBank/DDBJ databases">
        <title>An improved genome assembly and genetic linkage map for asparagus bean, Vigna unguiculata ssp. sesquipedialis.</title>
        <authorList>
            <person name="Xia Q."/>
            <person name="Zhang R."/>
            <person name="Dong Y."/>
        </authorList>
    </citation>
    <scope>NUCLEOTIDE SEQUENCE [LARGE SCALE GENOMIC DNA]</scope>
    <source>
        <tissue evidence="2">Leaf</tissue>
    </source>
</reference>
<feature type="region of interest" description="Disordered" evidence="1">
    <location>
        <begin position="1"/>
        <end position="72"/>
    </location>
</feature>
<dbReference type="EMBL" id="CP039351">
    <property type="protein sequence ID" value="QCE00252.1"/>
    <property type="molecule type" value="Genomic_DNA"/>
</dbReference>
<proteinExistence type="predicted"/>
<protein>
    <submittedName>
        <fullName evidence="2">Uncharacterized protein</fullName>
    </submittedName>
</protein>
<gene>
    <name evidence="2" type="ORF">DEO72_LG7g1540</name>
</gene>